<dbReference type="Pfam" id="PF25400">
    <property type="entry name" value="PH_FAN"/>
    <property type="match status" value="1"/>
</dbReference>
<accession>A0A1R2D2X6</accession>
<dbReference type="SUPFAM" id="SSF81837">
    <property type="entry name" value="BEACH domain"/>
    <property type="match status" value="1"/>
</dbReference>
<dbReference type="InterPro" id="IPR000409">
    <property type="entry name" value="BEACH_dom"/>
</dbReference>
<dbReference type="InterPro" id="IPR015943">
    <property type="entry name" value="WD40/YVTN_repeat-like_dom_sf"/>
</dbReference>
<evidence type="ECO:0000313" key="6">
    <source>
        <dbReference type="EMBL" id="OMJ95615.1"/>
    </source>
</evidence>
<dbReference type="Pfam" id="PF14844">
    <property type="entry name" value="PH_BEACH"/>
    <property type="match status" value="1"/>
</dbReference>
<dbReference type="InterPro" id="IPR019775">
    <property type="entry name" value="WD40_repeat_CS"/>
</dbReference>
<evidence type="ECO:0000256" key="1">
    <source>
        <dbReference type="ARBA" id="ARBA00022574"/>
    </source>
</evidence>
<name>A0A1R2D2X6_9CILI</name>
<evidence type="ECO:0000259" key="4">
    <source>
        <dbReference type="PROSITE" id="PS50197"/>
    </source>
</evidence>
<dbReference type="InterPro" id="IPR011993">
    <property type="entry name" value="PH-like_dom_sf"/>
</dbReference>
<comment type="caution">
    <text evidence="6">The sequence shown here is derived from an EMBL/GenBank/DDBJ whole genome shotgun (WGS) entry which is preliminary data.</text>
</comment>
<reference evidence="6 7" key="1">
    <citation type="submission" date="2016-11" db="EMBL/GenBank/DDBJ databases">
        <title>The macronuclear genome of Stentor coeruleus: a giant cell with tiny introns.</title>
        <authorList>
            <person name="Slabodnick M."/>
            <person name="Ruby J.G."/>
            <person name="Reiff S.B."/>
            <person name="Swart E.C."/>
            <person name="Gosai S."/>
            <person name="Prabakaran S."/>
            <person name="Witkowska E."/>
            <person name="Larue G.E."/>
            <person name="Fisher S."/>
            <person name="Freeman R.M."/>
            <person name="Gunawardena J."/>
            <person name="Chu W."/>
            <person name="Stover N.A."/>
            <person name="Gregory B.D."/>
            <person name="Nowacki M."/>
            <person name="Derisi J."/>
            <person name="Roy S.W."/>
            <person name="Marshall W.F."/>
            <person name="Sood P."/>
        </authorList>
    </citation>
    <scope>NUCLEOTIDE SEQUENCE [LARGE SCALE GENOMIC DNA]</scope>
    <source>
        <strain evidence="6">WM001</strain>
    </source>
</reference>
<dbReference type="AlphaFoldDB" id="A0A1R2D2X6"/>
<dbReference type="Proteomes" id="UP000187209">
    <property type="component" value="Unassembled WGS sequence"/>
</dbReference>
<dbReference type="Gene3D" id="2.130.10.10">
    <property type="entry name" value="YVTN repeat-like/Quinoprotein amine dehydrogenase"/>
    <property type="match status" value="1"/>
</dbReference>
<dbReference type="PROSITE" id="PS50082">
    <property type="entry name" value="WD_REPEATS_2"/>
    <property type="match status" value="1"/>
</dbReference>
<gene>
    <name evidence="6" type="ORF">SteCoe_1046</name>
</gene>
<dbReference type="InterPro" id="IPR057496">
    <property type="entry name" value="FAN-like_PH"/>
</dbReference>
<dbReference type="Pfam" id="PF02138">
    <property type="entry name" value="Beach"/>
    <property type="match status" value="1"/>
</dbReference>
<dbReference type="OrthoDB" id="26681at2759"/>
<keyword evidence="7" id="KW-1185">Reference proteome</keyword>
<evidence type="ECO:0000259" key="5">
    <source>
        <dbReference type="PROSITE" id="PS51783"/>
    </source>
</evidence>
<organism evidence="6 7">
    <name type="scientific">Stentor coeruleus</name>
    <dbReference type="NCBI Taxonomy" id="5963"/>
    <lineage>
        <taxon>Eukaryota</taxon>
        <taxon>Sar</taxon>
        <taxon>Alveolata</taxon>
        <taxon>Ciliophora</taxon>
        <taxon>Postciliodesmatophora</taxon>
        <taxon>Heterotrichea</taxon>
        <taxon>Heterotrichida</taxon>
        <taxon>Stentoridae</taxon>
        <taxon>Stentor</taxon>
    </lineage>
</organism>
<dbReference type="Gene3D" id="2.30.29.30">
    <property type="entry name" value="Pleckstrin-homology domain (PH domain)/Phosphotyrosine-binding domain (PTB)"/>
    <property type="match status" value="1"/>
</dbReference>
<dbReference type="SUPFAM" id="SSF50729">
    <property type="entry name" value="PH domain-like"/>
    <property type="match status" value="1"/>
</dbReference>
<evidence type="ECO:0000256" key="2">
    <source>
        <dbReference type="ARBA" id="ARBA00022737"/>
    </source>
</evidence>
<dbReference type="Pfam" id="PF00400">
    <property type="entry name" value="WD40"/>
    <property type="match status" value="1"/>
</dbReference>
<dbReference type="InterPro" id="IPR001680">
    <property type="entry name" value="WD40_rpt"/>
</dbReference>
<keyword evidence="2" id="KW-0677">Repeat</keyword>
<dbReference type="PROSITE" id="PS50294">
    <property type="entry name" value="WD_REPEATS_REGION"/>
    <property type="match status" value="1"/>
</dbReference>
<feature type="repeat" description="WD" evidence="3">
    <location>
        <begin position="683"/>
        <end position="724"/>
    </location>
</feature>
<dbReference type="InterPro" id="IPR036322">
    <property type="entry name" value="WD40_repeat_dom_sf"/>
</dbReference>
<feature type="domain" description="BEACH-type PH" evidence="5">
    <location>
        <begin position="182"/>
        <end position="277"/>
    </location>
</feature>
<dbReference type="InterPro" id="IPR023362">
    <property type="entry name" value="PH-BEACH_dom"/>
</dbReference>
<protein>
    <recommendedName>
        <fullName evidence="8">BEACH domain-containing protein</fullName>
    </recommendedName>
</protein>
<evidence type="ECO:0000256" key="3">
    <source>
        <dbReference type="PROSITE-ProRule" id="PRU00221"/>
    </source>
</evidence>
<dbReference type="SUPFAM" id="SSF50978">
    <property type="entry name" value="WD40 repeat-like"/>
    <property type="match status" value="1"/>
</dbReference>
<dbReference type="EMBL" id="MPUH01000010">
    <property type="protein sequence ID" value="OMJ95615.1"/>
    <property type="molecule type" value="Genomic_DNA"/>
</dbReference>
<dbReference type="SMART" id="SM01026">
    <property type="entry name" value="Beach"/>
    <property type="match status" value="1"/>
</dbReference>
<dbReference type="PROSITE" id="PS51783">
    <property type="entry name" value="PH_BEACH"/>
    <property type="match status" value="1"/>
</dbReference>
<dbReference type="SMART" id="SM00320">
    <property type="entry name" value="WD40"/>
    <property type="match status" value="4"/>
</dbReference>
<feature type="domain" description="BEACH" evidence="4">
    <location>
        <begin position="283"/>
        <end position="568"/>
    </location>
</feature>
<keyword evidence="1 3" id="KW-0853">WD repeat</keyword>
<dbReference type="FunFam" id="1.10.1540.10:FF:000001">
    <property type="entry name" value="neurobeachin isoform X1"/>
    <property type="match status" value="1"/>
</dbReference>
<dbReference type="Gene3D" id="1.10.1540.10">
    <property type="entry name" value="BEACH domain"/>
    <property type="match status" value="1"/>
</dbReference>
<dbReference type="PROSITE" id="PS00678">
    <property type="entry name" value="WD_REPEATS_1"/>
    <property type="match status" value="1"/>
</dbReference>
<dbReference type="PANTHER" id="PTHR13743">
    <property type="entry name" value="BEIGE/BEACH-RELATED"/>
    <property type="match status" value="1"/>
</dbReference>
<dbReference type="PANTHER" id="PTHR13743:SF123">
    <property type="entry name" value="PROTEIN FAN"/>
    <property type="match status" value="1"/>
</dbReference>
<sequence>MHSLGKKKKRFSLLFLEDGEIYTRDSLGFRHHQDSYPEKRQEKGRIHICSRSIIFEPADVETPLVRYAYRDMVRIPDEIAISKTIYSYTDNNTRLCFSTNKVIELPDTRNPSSYKPIQYRSPQTVYFDFSYDLISQITAIVRDFYEKNSGHYAGFDLDSIAAATSREREEALKFDTSRIESIIEKPLLQNIEAQRIHPFMQLKGILYMTDIRMYFQPCYQVSAHPVKSVKYSEITKLYMRRWRLRNLGLEVFTTGNKSIFLAFNNEEERNKVYDKLKVVVSSSECETESSVENMMLKWQLRQISNFEYLLYLNSAAYRTFSDFTQYPVFPWILASYDSPTLDLNNPETFRDLSKPIGALNPSRLSTFWKRYNDMPEPKFLYGTHYSTPGYVIGFLFRKFPLAMLRLHSGKFDAPDRLFNDIAQDWRCVLDNPADVKELIPEFYGNDPSFLQNELNLDLGVKMNGEKVWDVKLPPWATDARDFLSKMREALESSYVSENLHNWIDLIFGYKQRGEHAAQSDNLFHPLTYEGSVDLDSVNDPLQRRAMELQINEFGQTPKQLFKIPHPPRSVQQEPQIKRQDSKLTNLWKIEAVARKKTEQAIEVSLHKKRLSSINVINDRILTTGHDGCVKVVTLEKLQKRSFTVCTLPISSSCVMNEKNIVAGCYDNKLYVFNIGNGRVSQTINAHDDAISAVEYINELSAIASVSWDAQLKIWDVRDKHALMHSFEDHEGQILCMSKNEYVISTCDKEGKVVLRDLREGIISRFDVGSRIDCVGQSKHSNHIIIGQKTLMGLYETSGVLVTQLVVAGVNCFVSDGVFVLNGQEDGQLEMWEFMKGENFHKWENIKGVTTVQADEYSGAFYAGTKDGALFIIP</sequence>
<proteinExistence type="predicted"/>
<dbReference type="CDD" id="cd06071">
    <property type="entry name" value="Beach"/>
    <property type="match status" value="1"/>
</dbReference>
<dbReference type="PROSITE" id="PS50197">
    <property type="entry name" value="BEACH"/>
    <property type="match status" value="1"/>
</dbReference>
<evidence type="ECO:0008006" key="8">
    <source>
        <dbReference type="Google" id="ProtNLM"/>
    </source>
</evidence>
<dbReference type="InterPro" id="IPR036372">
    <property type="entry name" value="BEACH_dom_sf"/>
</dbReference>
<evidence type="ECO:0000313" key="7">
    <source>
        <dbReference type="Proteomes" id="UP000187209"/>
    </source>
</evidence>
<dbReference type="InterPro" id="IPR050865">
    <property type="entry name" value="BEACH_Domain"/>
</dbReference>